<dbReference type="EMBL" id="QDEB01015491">
    <property type="protein sequence ID" value="RZC41637.1"/>
    <property type="molecule type" value="Genomic_DNA"/>
</dbReference>
<reference evidence="2 3" key="1">
    <citation type="submission" date="2017-03" db="EMBL/GenBank/DDBJ databases">
        <title>Genome of the blue death feigning beetle - Asbolus verrucosus.</title>
        <authorList>
            <person name="Rider S.D."/>
        </authorList>
    </citation>
    <scope>NUCLEOTIDE SEQUENCE [LARGE SCALE GENOMIC DNA]</scope>
    <source>
        <strain evidence="2">Butters</strain>
        <tissue evidence="2">Head and leg muscle</tissue>
    </source>
</reference>
<keyword evidence="1" id="KW-0326">Glycosidase</keyword>
<comment type="caution">
    <text evidence="2">The sequence shown here is derived from an EMBL/GenBank/DDBJ whole genome shotgun (WGS) entry which is preliminary data.</text>
</comment>
<sequence>MVAQWPRFTIQYLYNLNVTFTSGEEFETKTTKVSFRIILLEQDELEQCLSFTVSVNGYPIFAKGANVVLISILPEKGQNSEIVENNTTDYQGCEYGILIWQDFMFVSTMYPADSNYLSNVGEEFRHQIKCLGSHPWMALWSGNTANELILSQNWYKTTCNFSLHKNDYIKLYIDVIKSELTRILPWSNMNYVTSTPGNRARSDLEGYVAVCPADPFLTAGLLPPFQFHEFLQHMFKPVKVETEHYRSFKGHVSEKGQANSMGTLYRQLNDVWEAPTWSGMGSSFSLYFP</sequence>
<dbReference type="Gene3D" id="3.20.20.80">
    <property type="entry name" value="Glycosidases"/>
    <property type="match status" value="2"/>
</dbReference>
<dbReference type="AlphaFoldDB" id="A0A482WA59"/>
<dbReference type="GO" id="GO:0006516">
    <property type="term" value="P:glycoprotein catabolic process"/>
    <property type="evidence" value="ECO:0007669"/>
    <property type="project" value="TreeGrafter"/>
</dbReference>
<evidence type="ECO:0000256" key="1">
    <source>
        <dbReference type="ARBA" id="ARBA00023295"/>
    </source>
</evidence>
<evidence type="ECO:0000313" key="2">
    <source>
        <dbReference type="EMBL" id="RZC41637.1"/>
    </source>
</evidence>
<protein>
    <submittedName>
        <fullName evidence="2">Uncharacterized protein</fullName>
    </submittedName>
</protein>
<dbReference type="SUPFAM" id="SSF51445">
    <property type="entry name" value="(Trans)glycosidases"/>
    <property type="match status" value="1"/>
</dbReference>
<name>A0A482WA59_ASBVE</name>
<dbReference type="PANTHER" id="PTHR43730:SF1">
    <property type="entry name" value="BETA-MANNOSIDASE"/>
    <property type="match status" value="1"/>
</dbReference>
<dbReference type="PANTHER" id="PTHR43730">
    <property type="entry name" value="BETA-MANNOSIDASE"/>
    <property type="match status" value="1"/>
</dbReference>
<dbReference type="STRING" id="1661398.A0A482WA59"/>
<gene>
    <name evidence="2" type="ORF">BDFB_004167</name>
</gene>
<dbReference type="Proteomes" id="UP000292052">
    <property type="component" value="Unassembled WGS sequence"/>
</dbReference>
<dbReference type="InterPro" id="IPR017853">
    <property type="entry name" value="GH"/>
</dbReference>
<evidence type="ECO:0000313" key="3">
    <source>
        <dbReference type="Proteomes" id="UP000292052"/>
    </source>
</evidence>
<keyword evidence="3" id="KW-1185">Reference proteome</keyword>
<dbReference type="InterPro" id="IPR050887">
    <property type="entry name" value="Beta-mannosidase_GH2"/>
</dbReference>
<dbReference type="OrthoDB" id="2866996at2759"/>
<dbReference type="GO" id="GO:0004567">
    <property type="term" value="F:beta-mannosidase activity"/>
    <property type="evidence" value="ECO:0007669"/>
    <property type="project" value="TreeGrafter"/>
</dbReference>
<keyword evidence="1" id="KW-0378">Hydrolase</keyword>
<organism evidence="2 3">
    <name type="scientific">Asbolus verrucosus</name>
    <name type="common">Desert ironclad beetle</name>
    <dbReference type="NCBI Taxonomy" id="1661398"/>
    <lineage>
        <taxon>Eukaryota</taxon>
        <taxon>Metazoa</taxon>
        <taxon>Ecdysozoa</taxon>
        <taxon>Arthropoda</taxon>
        <taxon>Hexapoda</taxon>
        <taxon>Insecta</taxon>
        <taxon>Pterygota</taxon>
        <taxon>Neoptera</taxon>
        <taxon>Endopterygota</taxon>
        <taxon>Coleoptera</taxon>
        <taxon>Polyphaga</taxon>
        <taxon>Cucujiformia</taxon>
        <taxon>Tenebrionidae</taxon>
        <taxon>Pimeliinae</taxon>
        <taxon>Asbolus</taxon>
    </lineage>
</organism>
<proteinExistence type="predicted"/>
<accession>A0A482WA59</accession>